<dbReference type="GO" id="GO:0006508">
    <property type="term" value="P:proteolysis"/>
    <property type="evidence" value="ECO:0007669"/>
    <property type="project" value="UniProtKB-KW"/>
</dbReference>
<evidence type="ECO:0000259" key="7">
    <source>
        <dbReference type="PROSITE" id="PS51767"/>
    </source>
</evidence>
<name>A0AAV2CRL3_9ROSI</name>
<evidence type="ECO:0000256" key="3">
    <source>
        <dbReference type="ARBA" id="ARBA00022750"/>
    </source>
</evidence>
<dbReference type="InterPro" id="IPR021109">
    <property type="entry name" value="Peptidase_aspartic_dom_sf"/>
</dbReference>
<dbReference type="Proteomes" id="UP001497516">
    <property type="component" value="Chromosome 10"/>
</dbReference>
<sequence length="420" mass="46037">MPSLTPLCTIFLLVTITSTARVSTARITMRLIHRDLIFTPTGSTSLPTLASDSDSTSTHIEANLIQSSNTIYYVNFSIGTPPVPQLAVLDTGSNLMWVKCLPCEPCSPLSGKRFFDPATSSTFAPKSCDLHCKKCNDMAQCEFRLTYSSAPSAVGILATEQLTFSTSDGGTMVVPNILFGCTRKTRDLPQQSQMTGVMGLGPGPNSLLWRIGTHPKFSYCIGDAQNPLYPYSRLELGDGAIMEGYSTPLVIESGRYYVDVVRISLGGSTLEIPKSAFAKTPGVDNGVIMDTGAKMTYLHKDAYDVLEFTVRDWLRGSKWTRVYPEFARGRQICYGGKAREAAETFPLLGIHFAGGAALYMDGLGTFLQHDRDTFCLAFLEADYGESSCIGILAQQNYNVGFDLSEKKVYFQRIDCKELDE</sequence>
<feature type="domain" description="Peptidase A1" evidence="7">
    <location>
        <begin position="72"/>
        <end position="411"/>
    </location>
</feature>
<dbReference type="PANTHER" id="PTHR47967">
    <property type="entry name" value="OS07G0603500 PROTEIN-RELATED"/>
    <property type="match status" value="1"/>
</dbReference>
<dbReference type="CDD" id="cd05476">
    <property type="entry name" value="pepsin_A_like_plant"/>
    <property type="match status" value="1"/>
</dbReference>
<dbReference type="Pfam" id="PF14543">
    <property type="entry name" value="TAXi_N"/>
    <property type="match status" value="1"/>
</dbReference>
<feature type="signal peptide" evidence="6">
    <location>
        <begin position="1"/>
        <end position="19"/>
    </location>
</feature>
<gene>
    <name evidence="8" type="ORF">LTRI10_LOCUS6270</name>
</gene>
<evidence type="ECO:0000256" key="2">
    <source>
        <dbReference type="ARBA" id="ARBA00022670"/>
    </source>
</evidence>
<protein>
    <recommendedName>
        <fullName evidence="7">Peptidase A1 domain-containing protein</fullName>
    </recommendedName>
</protein>
<dbReference type="Pfam" id="PF14541">
    <property type="entry name" value="TAXi_C"/>
    <property type="match status" value="1"/>
</dbReference>
<dbReference type="InterPro" id="IPR032799">
    <property type="entry name" value="TAXi_C"/>
</dbReference>
<dbReference type="PANTHER" id="PTHR47967:SF14">
    <property type="entry name" value="EUKARYOTIC ASPARTYL PROTEASE FAMILY PROTEIN"/>
    <property type="match status" value="1"/>
</dbReference>
<keyword evidence="6" id="KW-0732">Signal</keyword>
<reference evidence="8 9" key="1">
    <citation type="submission" date="2024-04" db="EMBL/GenBank/DDBJ databases">
        <authorList>
            <person name="Fracassetti M."/>
        </authorList>
    </citation>
    <scope>NUCLEOTIDE SEQUENCE [LARGE SCALE GENOMIC DNA]</scope>
</reference>
<evidence type="ECO:0000313" key="9">
    <source>
        <dbReference type="Proteomes" id="UP001497516"/>
    </source>
</evidence>
<dbReference type="PROSITE" id="PS00141">
    <property type="entry name" value="ASP_PROTEASE"/>
    <property type="match status" value="1"/>
</dbReference>
<dbReference type="InterPro" id="IPR033121">
    <property type="entry name" value="PEPTIDASE_A1"/>
</dbReference>
<dbReference type="GO" id="GO:0005576">
    <property type="term" value="C:extracellular region"/>
    <property type="evidence" value="ECO:0007669"/>
    <property type="project" value="TreeGrafter"/>
</dbReference>
<accession>A0AAV2CRL3</accession>
<dbReference type="InterPro" id="IPR001969">
    <property type="entry name" value="Aspartic_peptidase_AS"/>
</dbReference>
<evidence type="ECO:0000256" key="4">
    <source>
        <dbReference type="ARBA" id="ARBA00022801"/>
    </source>
</evidence>
<dbReference type="AlphaFoldDB" id="A0AAV2CRL3"/>
<dbReference type="GO" id="GO:0004190">
    <property type="term" value="F:aspartic-type endopeptidase activity"/>
    <property type="evidence" value="ECO:0007669"/>
    <property type="project" value="UniProtKB-KW"/>
</dbReference>
<evidence type="ECO:0000256" key="1">
    <source>
        <dbReference type="ARBA" id="ARBA00007447"/>
    </source>
</evidence>
<dbReference type="InterPro" id="IPR034161">
    <property type="entry name" value="Pepsin-like_plant"/>
</dbReference>
<keyword evidence="9" id="KW-1185">Reference proteome</keyword>
<keyword evidence="5" id="KW-0325">Glycoprotein</keyword>
<dbReference type="PROSITE" id="PS51767">
    <property type="entry name" value="PEPTIDASE_A1"/>
    <property type="match status" value="1"/>
</dbReference>
<dbReference type="Gene3D" id="2.40.70.10">
    <property type="entry name" value="Acid Proteases"/>
    <property type="match status" value="2"/>
</dbReference>
<feature type="chain" id="PRO_5043999209" description="Peptidase A1 domain-containing protein" evidence="6">
    <location>
        <begin position="20"/>
        <end position="420"/>
    </location>
</feature>
<proteinExistence type="inferred from homology"/>
<keyword evidence="2" id="KW-0645">Protease</keyword>
<comment type="similarity">
    <text evidence="1">Belongs to the peptidase A1 family.</text>
</comment>
<dbReference type="InterPro" id="IPR051708">
    <property type="entry name" value="Plant_Aspart_Prot_A1"/>
</dbReference>
<evidence type="ECO:0000256" key="5">
    <source>
        <dbReference type="ARBA" id="ARBA00023180"/>
    </source>
</evidence>
<keyword evidence="4" id="KW-0378">Hydrolase</keyword>
<evidence type="ECO:0000256" key="6">
    <source>
        <dbReference type="SAM" id="SignalP"/>
    </source>
</evidence>
<evidence type="ECO:0000313" key="8">
    <source>
        <dbReference type="EMBL" id="CAL1358739.1"/>
    </source>
</evidence>
<dbReference type="EMBL" id="OZ034814">
    <property type="protein sequence ID" value="CAL1358739.1"/>
    <property type="molecule type" value="Genomic_DNA"/>
</dbReference>
<keyword evidence="3" id="KW-0064">Aspartyl protease</keyword>
<dbReference type="SUPFAM" id="SSF50630">
    <property type="entry name" value="Acid proteases"/>
    <property type="match status" value="1"/>
</dbReference>
<dbReference type="InterPro" id="IPR032861">
    <property type="entry name" value="TAXi_N"/>
</dbReference>
<dbReference type="FunFam" id="2.40.70.10:FF:000033">
    <property type="entry name" value="Aspartyl protease family protein"/>
    <property type="match status" value="1"/>
</dbReference>
<organism evidence="8 9">
    <name type="scientific">Linum trigynum</name>
    <dbReference type="NCBI Taxonomy" id="586398"/>
    <lineage>
        <taxon>Eukaryota</taxon>
        <taxon>Viridiplantae</taxon>
        <taxon>Streptophyta</taxon>
        <taxon>Embryophyta</taxon>
        <taxon>Tracheophyta</taxon>
        <taxon>Spermatophyta</taxon>
        <taxon>Magnoliopsida</taxon>
        <taxon>eudicotyledons</taxon>
        <taxon>Gunneridae</taxon>
        <taxon>Pentapetalae</taxon>
        <taxon>rosids</taxon>
        <taxon>fabids</taxon>
        <taxon>Malpighiales</taxon>
        <taxon>Linaceae</taxon>
        <taxon>Linum</taxon>
    </lineage>
</organism>